<dbReference type="Gene3D" id="2.160.20.110">
    <property type="match status" value="1"/>
</dbReference>
<gene>
    <name evidence="2" type="ORF">HINF_LOCUS13449</name>
</gene>
<keyword evidence="1" id="KW-0472">Membrane</keyword>
<reference evidence="2 3" key="1">
    <citation type="submission" date="2024-07" db="EMBL/GenBank/DDBJ databases">
        <authorList>
            <person name="Akdeniz Z."/>
        </authorList>
    </citation>
    <scope>NUCLEOTIDE SEQUENCE [LARGE SCALE GENOMIC DNA]</scope>
</reference>
<keyword evidence="1" id="KW-1133">Transmembrane helix</keyword>
<evidence type="ECO:0000256" key="1">
    <source>
        <dbReference type="SAM" id="Phobius"/>
    </source>
</evidence>
<dbReference type="EMBL" id="CAXDID020000031">
    <property type="protein sequence ID" value="CAL5994226.1"/>
    <property type="molecule type" value="Genomic_DNA"/>
</dbReference>
<keyword evidence="3" id="KW-1185">Reference proteome</keyword>
<comment type="caution">
    <text evidence="2">The sequence shown here is derived from an EMBL/GenBank/DDBJ whole genome shotgun (WGS) entry which is preliminary data.</text>
</comment>
<evidence type="ECO:0000313" key="3">
    <source>
        <dbReference type="Proteomes" id="UP001642409"/>
    </source>
</evidence>
<protein>
    <submittedName>
        <fullName evidence="2">Hypothetical_protein</fullName>
    </submittedName>
</protein>
<organism evidence="2 3">
    <name type="scientific">Hexamita inflata</name>
    <dbReference type="NCBI Taxonomy" id="28002"/>
    <lineage>
        <taxon>Eukaryota</taxon>
        <taxon>Metamonada</taxon>
        <taxon>Diplomonadida</taxon>
        <taxon>Hexamitidae</taxon>
        <taxon>Hexamitinae</taxon>
        <taxon>Hexamita</taxon>
    </lineage>
</organism>
<sequence>MEQINETILNAEVQMTNISSTNTNTVTSFGVSHIGGIYGFVKYSTTNTINCKVRTTNIQGYNKDAVYMGGLVGYFTDSNSVITDSYIKDSNLSATTQSKDSVVGGVIGFSVRSNITLFDTDVSNLFMYSFSVGPVYCSSFIGAVAAYTQDLILIQNSDVYSINMLYSGSPLYINFLVYYQIRFLVNIKTEVINSQSSGFSTMNGVPVTNCQQKIRNDGVTYYINNDGC</sequence>
<feature type="transmembrane region" description="Helical" evidence="1">
    <location>
        <begin position="159"/>
        <end position="179"/>
    </location>
</feature>
<proteinExistence type="predicted"/>
<evidence type="ECO:0000313" key="2">
    <source>
        <dbReference type="EMBL" id="CAL5994226.1"/>
    </source>
</evidence>
<dbReference type="Proteomes" id="UP001642409">
    <property type="component" value="Unassembled WGS sequence"/>
</dbReference>
<feature type="transmembrane region" description="Helical" evidence="1">
    <location>
        <begin position="125"/>
        <end position="147"/>
    </location>
</feature>
<name>A0ABP1HLX0_9EUKA</name>
<keyword evidence="1" id="KW-0812">Transmembrane</keyword>
<accession>A0ABP1HLX0</accession>